<feature type="domain" description="PAC" evidence="3">
    <location>
        <begin position="313"/>
        <end position="364"/>
    </location>
</feature>
<feature type="domain" description="HAMP" evidence="5">
    <location>
        <begin position="174"/>
        <end position="226"/>
    </location>
</feature>
<dbReference type="PANTHER" id="PTHR44757">
    <property type="entry name" value="DIGUANYLATE CYCLASE DGCP"/>
    <property type="match status" value="1"/>
</dbReference>
<dbReference type="FunFam" id="3.30.70.270:FF:000001">
    <property type="entry name" value="Diguanylate cyclase domain protein"/>
    <property type="match status" value="1"/>
</dbReference>
<dbReference type="GO" id="GO:0007165">
    <property type="term" value="P:signal transduction"/>
    <property type="evidence" value="ECO:0007669"/>
    <property type="project" value="InterPro"/>
</dbReference>
<dbReference type="InterPro" id="IPR001633">
    <property type="entry name" value="EAL_dom"/>
</dbReference>
<dbReference type="SMART" id="SM00091">
    <property type="entry name" value="PAS"/>
    <property type="match status" value="1"/>
</dbReference>
<evidence type="ECO:0000259" key="4">
    <source>
        <dbReference type="PROSITE" id="PS50883"/>
    </source>
</evidence>
<dbReference type="InterPro" id="IPR035919">
    <property type="entry name" value="EAL_sf"/>
</dbReference>
<dbReference type="InterPro" id="IPR035965">
    <property type="entry name" value="PAS-like_dom_sf"/>
</dbReference>
<dbReference type="Pfam" id="PF08447">
    <property type="entry name" value="PAS_3"/>
    <property type="match status" value="1"/>
</dbReference>
<evidence type="ECO:0000259" key="6">
    <source>
        <dbReference type="PROSITE" id="PS50887"/>
    </source>
</evidence>
<dbReference type="InterPro" id="IPR000014">
    <property type="entry name" value="PAS"/>
</dbReference>
<dbReference type="SUPFAM" id="SSF141868">
    <property type="entry name" value="EAL domain-like"/>
    <property type="match status" value="1"/>
</dbReference>
<dbReference type="InterPro" id="IPR013655">
    <property type="entry name" value="PAS_fold_3"/>
</dbReference>
<dbReference type="InterPro" id="IPR052155">
    <property type="entry name" value="Biofilm_reg_signaling"/>
</dbReference>
<dbReference type="Pfam" id="PF00563">
    <property type="entry name" value="EAL"/>
    <property type="match status" value="1"/>
</dbReference>
<dbReference type="InterPro" id="IPR001610">
    <property type="entry name" value="PAC"/>
</dbReference>
<dbReference type="Gene3D" id="3.30.450.20">
    <property type="entry name" value="PAS domain"/>
    <property type="match status" value="1"/>
</dbReference>
<dbReference type="PROSITE" id="PS50885">
    <property type="entry name" value="HAMP"/>
    <property type="match status" value="1"/>
</dbReference>
<evidence type="ECO:0000313" key="7">
    <source>
        <dbReference type="EMBL" id="VAX12407.1"/>
    </source>
</evidence>
<dbReference type="NCBIfam" id="TIGR00229">
    <property type="entry name" value="sensory_box"/>
    <property type="match status" value="1"/>
</dbReference>
<dbReference type="PANTHER" id="PTHR44757:SF2">
    <property type="entry name" value="BIOFILM ARCHITECTURE MAINTENANCE PROTEIN MBAA"/>
    <property type="match status" value="1"/>
</dbReference>
<dbReference type="PROSITE" id="PS50113">
    <property type="entry name" value="PAC"/>
    <property type="match status" value="1"/>
</dbReference>
<dbReference type="SMART" id="SM00267">
    <property type="entry name" value="GGDEF"/>
    <property type="match status" value="1"/>
</dbReference>
<feature type="transmembrane region" description="Helical" evidence="1">
    <location>
        <begin position="6"/>
        <end position="26"/>
    </location>
</feature>
<dbReference type="InterPro" id="IPR000160">
    <property type="entry name" value="GGDEF_dom"/>
</dbReference>
<feature type="domain" description="EAL" evidence="4">
    <location>
        <begin position="540"/>
        <end position="790"/>
    </location>
</feature>
<dbReference type="PROSITE" id="PS50883">
    <property type="entry name" value="EAL"/>
    <property type="match status" value="1"/>
</dbReference>
<dbReference type="PROSITE" id="PS50887">
    <property type="entry name" value="GGDEF"/>
    <property type="match status" value="1"/>
</dbReference>
<keyword evidence="1" id="KW-1133">Transmembrane helix</keyword>
<accession>A0A3B1C685</accession>
<evidence type="ECO:0000259" key="3">
    <source>
        <dbReference type="PROSITE" id="PS50113"/>
    </source>
</evidence>
<reference evidence="7" key="1">
    <citation type="submission" date="2018-06" db="EMBL/GenBank/DDBJ databases">
        <authorList>
            <person name="Zhirakovskaya E."/>
        </authorList>
    </citation>
    <scope>NUCLEOTIDE SEQUENCE</scope>
</reference>
<dbReference type="SMART" id="SM00086">
    <property type="entry name" value="PAC"/>
    <property type="match status" value="1"/>
</dbReference>
<keyword evidence="1" id="KW-0472">Membrane</keyword>
<feature type="transmembrane region" description="Helical" evidence="1">
    <location>
        <begin position="152"/>
        <end position="176"/>
    </location>
</feature>
<dbReference type="CDD" id="cd01948">
    <property type="entry name" value="EAL"/>
    <property type="match status" value="1"/>
</dbReference>
<feature type="domain" description="PAS" evidence="2">
    <location>
        <begin position="238"/>
        <end position="310"/>
    </location>
</feature>
<dbReference type="CDD" id="cd00130">
    <property type="entry name" value="PAS"/>
    <property type="match status" value="1"/>
</dbReference>
<evidence type="ECO:0000256" key="1">
    <source>
        <dbReference type="SAM" id="Phobius"/>
    </source>
</evidence>
<dbReference type="PROSITE" id="PS50112">
    <property type="entry name" value="PAS"/>
    <property type="match status" value="1"/>
</dbReference>
<evidence type="ECO:0000259" key="5">
    <source>
        <dbReference type="PROSITE" id="PS50885"/>
    </source>
</evidence>
<dbReference type="AlphaFoldDB" id="A0A3B1C685"/>
<dbReference type="Gene3D" id="3.20.20.450">
    <property type="entry name" value="EAL domain"/>
    <property type="match status" value="1"/>
</dbReference>
<dbReference type="NCBIfam" id="TIGR00254">
    <property type="entry name" value="GGDEF"/>
    <property type="match status" value="1"/>
</dbReference>
<dbReference type="InterPro" id="IPR029787">
    <property type="entry name" value="Nucleotide_cyclase"/>
</dbReference>
<dbReference type="SMART" id="SM00052">
    <property type="entry name" value="EAL"/>
    <property type="match status" value="1"/>
</dbReference>
<dbReference type="SUPFAM" id="SSF55785">
    <property type="entry name" value="PYP-like sensor domain (PAS domain)"/>
    <property type="match status" value="1"/>
</dbReference>
<dbReference type="Gene3D" id="6.10.340.10">
    <property type="match status" value="1"/>
</dbReference>
<organism evidence="7">
    <name type="scientific">hydrothermal vent metagenome</name>
    <dbReference type="NCBI Taxonomy" id="652676"/>
    <lineage>
        <taxon>unclassified sequences</taxon>
        <taxon>metagenomes</taxon>
        <taxon>ecological metagenomes</taxon>
    </lineage>
</organism>
<sequence length="790" mass="89609">MQLRLSSRLIIGVSLIVGLMLSLFIWNSAKLTLNSQKEQLKQYIDDQADILSLALEPGLAHNNQALLDEIIDQLKNNPNIIYAVVYDNKKRVKAAFNLVQHPNSHTFNSQTILNRDSVDINLMIGQKGQTLGEVHLGYSIKNLLKKARAAKIVNIAIAIVGLLITILLTALLSFYITRGLRWLEAGARAMEKNDLKFRIPLNSDDEIGKVARSFNALAEHLQQASIKLKSEYNILESEKQRMETLLNSVNAVVLEIDPASKDFLFVSQEAEKLLGYACEQWLQPGFWEKHLHPDECDWVVNTINEQLTETGSFSLDYRLRHRNGEYIWIRSIHSLSYDSSQKLHYRGLFLNITQEKKSEQRILYLANHDSLTGLHNRNHFQDQLTHQINYAARFKLEGSLLFVDLDQFKYINDTLGHQSGDKCLISAAQALQSSLREVDFIGRLGGDEFGIILPRTNKEGALKVALNLLANLAQQTLFPDKLSITLSASIGITLFPAHGASPSELLARADAAMYTAKRNGRNQAHVYSDEDKELLNMQTKIHWESRIRHALDHDLFVLHYQPIVDLRTNRIAHYEALLRMQDEDGSLIYPSEFLEIAERFGLISDIDKWVLNKSIQAQGETRRGREPVTLAVNLSGRHFGNSEFIQLVKDALKKHDADPHALIFEVTETAAVENFAQAKSFIESLRNLGCRFALDDFGMGYSSFQYLKNLPVDMVKIDGNFVRNLHQNHDDRVIVKAMCELARGMHINTVAEFVENEEIRILLQEFGIDYGQGFHIAHPNAHFIQTAMTG</sequence>
<dbReference type="GO" id="GO:0016020">
    <property type="term" value="C:membrane"/>
    <property type="evidence" value="ECO:0007669"/>
    <property type="project" value="InterPro"/>
</dbReference>
<protein>
    <submittedName>
        <fullName evidence="7">Diguanylate cyclase/phosphodiesterase (GGDEF &amp; EAL domains) with PAS/PAC sensor(S)</fullName>
    </submittedName>
</protein>
<dbReference type="InterPro" id="IPR043128">
    <property type="entry name" value="Rev_trsase/Diguanyl_cyclase"/>
</dbReference>
<dbReference type="Pfam" id="PF00672">
    <property type="entry name" value="HAMP"/>
    <property type="match status" value="1"/>
</dbReference>
<dbReference type="CDD" id="cd01949">
    <property type="entry name" value="GGDEF"/>
    <property type="match status" value="1"/>
</dbReference>
<dbReference type="InterPro" id="IPR003660">
    <property type="entry name" value="HAMP_dom"/>
</dbReference>
<feature type="domain" description="GGDEF" evidence="6">
    <location>
        <begin position="396"/>
        <end position="529"/>
    </location>
</feature>
<evidence type="ECO:0000259" key="2">
    <source>
        <dbReference type="PROSITE" id="PS50112"/>
    </source>
</evidence>
<gene>
    <name evidence="7" type="ORF">MNBD_GAMMA24-125</name>
</gene>
<proteinExistence type="predicted"/>
<dbReference type="SMART" id="SM00304">
    <property type="entry name" value="HAMP"/>
    <property type="match status" value="1"/>
</dbReference>
<dbReference type="SUPFAM" id="SSF55073">
    <property type="entry name" value="Nucleotide cyclase"/>
    <property type="match status" value="1"/>
</dbReference>
<dbReference type="InterPro" id="IPR000700">
    <property type="entry name" value="PAS-assoc_C"/>
</dbReference>
<dbReference type="CDD" id="cd06225">
    <property type="entry name" value="HAMP"/>
    <property type="match status" value="1"/>
</dbReference>
<dbReference type="EMBL" id="UOFZ01000036">
    <property type="protein sequence ID" value="VAX12407.1"/>
    <property type="molecule type" value="Genomic_DNA"/>
</dbReference>
<dbReference type="Gene3D" id="3.30.70.270">
    <property type="match status" value="1"/>
</dbReference>
<dbReference type="SUPFAM" id="SSF158472">
    <property type="entry name" value="HAMP domain-like"/>
    <property type="match status" value="1"/>
</dbReference>
<keyword evidence="1" id="KW-0812">Transmembrane</keyword>
<name>A0A3B1C685_9ZZZZ</name>
<dbReference type="Pfam" id="PF00990">
    <property type="entry name" value="GGDEF"/>
    <property type="match status" value="1"/>
</dbReference>